<proteinExistence type="predicted"/>
<sequence length="79" mass="9466">MGCGKNRKLRILFPMKDQYVIDDGESKQDKWNRGLDLFVESVLKPDPALRQCAHNQRCYHELMDVRQNVLEYLKTLRWN</sequence>
<reference evidence="1 2" key="1">
    <citation type="journal article" date="2016" name="Virology">
        <title>The genomic content and context of auxiliary metabolic genes in marine cyanomyoviruses.</title>
        <authorList>
            <person name="Crummett L.T."/>
            <person name="Puxty R.J."/>
            <person name="Weihe C."/>
            <person name="Marston M.F."/>
            <person name="Martiny J.B."/>
        </authorList>
    </citation>
    <scope>NUCLEOTIDE SEQUENCE [LARGE SCALE GENOMIC DNA]</scope>
    <source>
        <strain evidence="1">0908SB82</strain>
    </source>
</reference>
<name>A0A1D8KPB3_9CAUD</name>
<accession>A0A1D8KPB3</accession>
<dbReference type="EMBL" id="KU686205">
    <property type="protein sequence ID" value="AOV60516.1"/>
    <property type="molecule type" value="Genomic_DNA"/>
</dbReference>
<gene>
    <name evidence="1" type="ORF">S820908_141</name>
</gene>
<protein>
    <submittedName>
        <fullName evidence="1">Uncharacterized protein</fullName>
    </submittedName>
</protein>
<organism evidence="1 2">
    <name type="scientific">Synechococcus phage S-CAM9</name>
    <dbReference type="NCBI Taxonomy" id="1883369"/>
    <lineage>
        <taxon>Viruses</taxon>
        <taxon>Duplodnaviria</taxon>
        <taxon>Heunggongvirae</taxon>
        <taxon>Uroviricota</taxon>
        <taxon>Caudoviricetes</taxon>
        <taxon>Pantevenvirales</taxon>
        <taxon>Kyanoviridae</taxon>
        <taxon>Kanaloavirus</taxon>
        <taxon>Kanaloavirus scam9</taxon>
    </lineage>
</organism>
<evidence type="ECO:0000313" key="2">
    <source>
        <dbReference type="Proteomes" id="UP000241903"/>
    </source>
</evidence>
<dbReference type="Proteomes" id="UP000241903">
    <property type="component" value="Segment"/>
</dbReference>
<evidence type="ECO:0000313" key="1">
    <source>
        <dbReference type="EMBL" id="AOV60516.1"/>
    </source>
</evidence>